<keyword evidence="9" id="KW-1133">Transmembrane helix</keyword>
<proteinExistence type="predicted"/>
<dbReference type="SUPFAM" id="SSF52440">
    <property type="entry name" value="PreATP-grasp domain"/>
    <property type="match status" value="1"/>
</dbReference>
<evidence type="ECO:0000256" key="9">
    <source>
        <dbReference type="SAM" id="Phobius"/>
    </source>
</evidence>
<evidence type="ECO:0000256" key="2">
    <source>
        <dbReference type="ARBA" id="ARBA00001946"/>
    </source>
</evidence>
<dbReference type="GO" id="GO:0005524">
    <property type="term" value="F:ATP binding"/>
    <property type="evidence" value="ECO:0007669"/>
    <property type="project" value="UniProtKB-UniRule"/>
</dbReference>
<dbReference type="AlphaFoldDB" id="A0A0R1M6X0"/>
<comment type="cofactor">
    <cofactor evidence="1">
        <name>Mn(2+)</name>
        <dbReference type="ChEBI" id="CHEBI:29035"/>
    </cofactor>
</comment>
<name>A0A0R1M6X0_9LACO</name>
<keyword evidence="3 8" id="KW-0547">Nucleotide-binding</keyword>
<dbReference type="InterPro" id="IPR054350">
    <property type="entry name" value="PurT/PurK_preATP-grasp"/>
</dbReference>
<evidence type="ECO:0000256" key="6">
    <source>
        <dbReference type="ARBA" id="ARBA00023211"/>
    </source>
</evidence>
<evidence type="ECO:0000256" key="3">
    <source>
        <dbReference type="ARBA" id="ARBA00022741"/>
    </source>
</evidence>
<dbReference type="GO" id="GO:0006164">
    <property type="term" value="P:purine nucleotide biosynthetic process"/>
    <property type="evidence" value="ECO:0007669"/>
    <property type="project" value="UniProtKB-KW"/>
</dbReference>
<evidence type="ECO:0000313" key="12">
    <source>
        <dbReference type="Proteomes" id="UP000051686"/>
    </source>
</evidence>
<sequence length="399" mass="44782">MRRNSQSIQKESSERMDKKILFPGSTIGIIGGSANGIMLAESAKKMGFKVIAYSSDEASPTVQEADLGIIGSYKDRSKLQTFAERCDLVTYESENVPADVIAFIEQYTVVPQGKEALEISQDRLLERAFLEQVNVNIAPYATIVSLDDVYQAIGSIGYPCVLKPIQKGFGKLRQQIIRKQSDIAKCADLIDLGTYVLEAWVPYEKELSVIITKEADGSLSSFPIIECFYRDHRLFEAAVKCELASDVEEEVKRLATGIAKQLKYVGVLEIAFFLTKSGTIYIKRIVPALHKAGFVFDKATNTSMCEQHLRALAQMPLPQVNFLQPTVMVSLQNSELDLLHTQWVLKDNWYYRFYRYPQMARTRTPGYLLVLANSTSAALEQIDATGIWSEQPSETQEKL</sequence>
<keyword evidence="6" id="KW-0464">Manganese</keyword>
<dbReference type="InterPro" id="IPR011761">
    <property type="entry name" value="ATP-grasp"/>
</dbReference>
<dbReference type="Pfam" id="PF02222">
    <property type="entry name" value="ATP-grasp"/>
    <property type="match status" value="1"/>
</dbReference>
<keyword evidence="4" id="KW-0658">Purine biosynthesis</keyword>
<accession>A0A0R1M6X0</accession>
<dbReference type="PROSITE" id="PS50975">
    <property type="entry name" value="ATP_GRASP"/>
    <property type="match status" value="1"/>
</dbReference>
<dbReference type="Proteomes" id="UP000051686">
    <property type="component" value="Unassembled WGS sequence"/>
</dbReference>
<dbReference type="InterPro" id="IPR016185">
    <property type="entry name" value="PreATP-grasp_dom_sf"/>
</dbReference>
<dbReference type="InterPro" id="IPR003135">
    <property type="entry name" value="ATP-grasp_carboxylate-amine"/>
</dbReference>
<dbReference type="PANTHER" id="PTHR11609">
    <property type="entry name" value="PURINE BIOSYNTHESIS PROTEIN 6/7, PUR6/7"/>
    <property type="match status" value="1"/>
</dbReference>
<comment type="pathway">
    <text evidence="7">Purine metabolism.</text>
</comment>
<dbReference type="EMBL" id="AZEH01000041">
    <property type="protein sequence ID" value="KRL04029.1"/>
    <property type="molecule type" value="Genomic_DNA"/>
</dbReference>
<organism evidence="11 12">
    <name type="scientific">Liquorilactobacillus oeni DSM 19972</name>
    <dbReference type="NCBI Taxonomy" id="1423777"/>
    <lineage>
        <taxon>Bacteria</taxon>
        <taxon>Bacillati</taxon>
        <taxon>Bacillota</taxon>
        <taxon>Bacilli</taxon>
        <taxon>Lactobacillales</taxon>
        <taxon>Lactobacillaceae</taxon>
        <taxon>Liquorilactobacillus</taxon>
    </lineage>
</organism>
<dbReference type="Gene3D" id="3.30.1490.20">
    <property type="entry name" value="ATP-grasp fold, A domain"/>
    <property type="match status" value="1"/>
</dbReference>
<feature type="transmembrane region" description="Helical" evidence="9">
    <location>
        <begin position="20"/>
        <end position="40"/>
    </location>
</feature>
<evidence type="ECO:0000256" key="5">
    <source>
        <dbReference type="ARBA" id="ARBA00022840"/>
    </source>
</evidence>
<comment type="cofactor">
    <cofactor evidence="2">
        <name>Mg(2+)</name>
        <dbReference type="ChEBI" id="CHEBI:18420"/>
    </cofactor>
</comment>
<evidence type="ECO:0000256" key="7">
    <source>
        <dbReference type="ARBA" id="ARBA00025704"/>
    </source>
</evidence>
<keyword evidence="9" id="KW-0812">Transmembrane</keyword>
<keyword evidence="5 8" id="KW-0067">ATP-binding</keyword>
<evidence type="ECO:0000256" key="8">
    <source>
        <dbReference type="PROSITE-ProRule" id="PRU00409"/>
    </source>
</evidence>
<dbReference type="Pfam" id="PF22660">
    <property type="entry name" value="RS_preATP-grasp-like"/>
    <property type="match status" value="1"/>
</dbReference>
<comment type="caution">
    <text evidence="11">The sequence shown here is derived from an EMBL/GenBank/DDBJ whole genome shotgun (WGS) entry which is preliminary data.</text>
</comment>
<keyword evidence="12" id="KW-1185">Reference proteome</keyword>
<gene>
    <name evidence="11" type="ORF">FD46_GL000032</name>
</gene>
<dbReference type="STRING" id="1423777.FD46_GL000032"/>
<evidence type="ECO:0000259" key="10">
    <source>
        <dbReference type="PROSITE" id="PS50975"/>
    </source>
</evidence>
<dbReference type="GO" id="GO:0005829">
    <property type="term" value="C:cytosol"/>
    <property type="evidence" value="ECO:0007669"/>
    <property type="project" value="TreeGrafter"/>
</dbReference>
<evidence type="ECO:0000313" key="11">
    <source>
        <dbReference type="EMBL" id="KRL04029.1"/>
    </source>
</evidence>
<evidence type="ECO:0000256" key="1">
    <source>
        <dbReference type="ARBA" id="ARBA00001936"/>
    </source>
</evidence>
<evidence type="ECO:0000256" key="4">
    <source>
        <dbReference type="ARBA" id="ARBA00022755"/>
    </source>
</evidence>
<dbReference type="SUPFAM" id="SSF56059">
    <property type="entry name" value="Glutathione synthetase ATP-binding domain-like"/>
    <property type="match status" value="1"/>
</dbReference>
<dbReference type="GO" id="GO:0046872">
    <property type="term" value="F:metal ion binding"/>
    <property type="evidence" value="ECO:0007669"/>
    <property type="project" value="InterPro"/>
</dbReference>
<dbReference type="PANTHER" id="PTHR11609:SF5">
    <property type="entry name" value="PHOSPHORIBOSYLAMINOIMIDAZOLE CARBOXYLASE"/>
    <property type="match status" value="1"/>
</dbReference>
<dbReference type="PATRIC" id="fig|1423777.3.peg.34"/>
<dbReference type="InterPro" id="IPR013815">
    <property type="entry name" value="ATP_grasp_subdomain_1"/>
</dbReference>
<dbReference type="Gene3D" id="3.40.50.20">
    <property type="match status" value="1"/>
</dbReference>
<keyword evidence="9" id="KW-0472">Membrane</keyword>
<dbReference type="Gene3D" id="3.30.470.20">
    <property type="entry name" value="ATP-grasp fold, B domain"/>
    <property type="match status" value="1"/>
</dbReference>
<reference evidence="11 12" key="1">
    <citation type="journal article" date="2015" name="Genome Announc.">
        <title>Expanding the biotechnology potential of lactobacilli through comparative genomics of 213 strains and associated genera.</title>
        <authorList>
            <person name="Sun Z."/>
            <person name="Harris H.M."/>
            <person name="McCann A."/>
            <person name="Guo C."/>
            <person name="Argimon S."/>
            <person name="Zhang W."/>
            <person name="Yang X."/>
            <person name="Jeffery I.B."/>
            <person name="Cooney J.C."/>
            <person name="Kagawa T.F."/>
            <person name="Liu W."/>
            <person name="Song Y."/>
            <person name="Salvetti E."/>
            <person name="Wrobel A."/>
            <person name="Rasinkangas P."/>
            <person name="Parkhill J."/>
            <person name="Rea M.C."/>
            <person name="O'Sullivan O."/>
            <person name="Ritari J."/>
            <person name="Douillard F.P."/>
            <person name="Paul Ross R."/>
            <person name="Yang R."/>
            <person name="Briner A.E."/>
            <person name="Felis G.E."/>
            <person name="de Vos W.M."/>
            <person name="Barrangou R."/>
            <person name="Klaenhammer T.R."/>
            <person name="Caufield P.W."/>
            <person name="Cui Y."/>
            <person name="Zhang H."/>
            <person name="O'Toole P.W."/>
        </authorList>
    </citation>
    <scope>NUCLEOTIDE SEQUENCE [LARGE SCALE GENOMIC DNA]</scope>
    <source>
        <strain evidence="11 12">DSM 19972</strain>
    </source>
</reference>
<protein>
    <submittedName>
        <fullName evidence="11">Phosphoribosylaminoimidazole carboxylase, ATPase subunit</fullName>
    </submittedName>
</protein>
<feature type="domain" description="ATP-grasp" evidence="10">
    <location>
        <begin position="127"/>
        <end position="313"/>
    </location>
</feature>